<reference evidence="1" key="2">
    <citation type="submission" date="2021-04" db="EMBL/GenBank/DDBJ databases">
        <authorList>
            <person name="Gilroy R."/>
        </authorList>
    </citation>
    <scope>NUCLEOTIDE SEQUENCE</scope>
    <source>
        <strain evidence="1">1282</strain>
    </source>
</reference>
<comment type="caution">
    <text evidence="1">The sequence shown here is derived from an EMBL/GenBank/DDBJ whole genome shotgun (WGS) entry which is preliminary data.</text>
</comment>
<sequence>MSKVIRFASKVMGAHANQEAAQNARLTGGLCRFANEQVDNDKAFLNVNGYVMSVRLPY</sequence>
<gene>
    <name evidence="1" type="ORF">H9838_06555</name>
</gene>
<evidence type="ECO:0000313" key="2">
    <source>
        <dbReference type="Proteomes" id="UP000823915"/>
    </source>
</evidence>
<accession>A0A9D1YDC1</accession>
<reference evidence="1" key="1">
    <citation type="journal article" date="2021" name="PeerJ">
        <title>Extensive microbial diversity within the chicken gut microbiome revealed by metagenomics and culture.</title>
        <authorList>
            <person name="Gilroy R."/>
            <person name="Ravi A."/>
            <person name="Getino M."/>
            <person name="Pursley I."/>
            <person name="Horton D.L."/>
            <person name="Alikhan N.F."/>
            <person name="Baker D."/>
            <person name="Gharbi K."/>
            <person name="Hall N."/>
            <person name="Watson M."/>
            <person name="Adriaenssens E.M."/>
            <person name="Foster-Nyarko E."/>
            <person name="Jarju S."/>
            <person name="Secka A."/>
            <person name="Antonio M."/>
            <person name="Oren A."/>
            <person name="Chaudhuri R.R."/>
            <person name="La Ragione R."/>
            <person name="Hildebrand F."/>
            <person name="Pallen M.J."/>
        </authorList>
    </citation>
    <scope>NUCLEOTIDE SEQUENCE</scope>
    <source>
        <strain evidence="1">1282</strain>
    </source>
</reference>
<evidence type="ECO:0000313" key="1">
    <source>
        <dbReference type="EMBL" id="HIY26818.1"/>
    </source>
</evidence>
<protein>
    <submittedName>
        <fullName evidence="1">Uncharacterized protein</fullName>
    </submittedName>
</protein>
<dbReference type="AlphaFoldDB" id="A0A9D1YDC1"/>
<organism evidence="1 2">
    <name type="scientific">Candidatus Acutalibacter pullistercoris</name>
    <dbReference type="NCBI Taxonomy" id="2838418"/>
    <lineage>
        <taxon>Bacteria</taxon>
        <taxon>Bacillati</taxon>
        <taxon>Bacillota</taxon>
        <taxon>Clostridia</taxon>
        <taxon>Eubacteriales</taxon>
        <taxon>Acutalibacteraceae</taxon>
        <taxon>Acutalibacter</taxon>
    </lineage>
</organism>
<dbReference type="EMBL" id="DXDU01000107">
    <property type="protein sequence ID" value="HIY26818.1"/>
    <property type="molecule type" value="Genomic_DNA"/>
</dbReference>
<name>A0A9D1YDC1_9FIRM</name>
<dbReference type="Proteomes" id="UP000823915">
    <property type="component" value="Unassembled WGS sequence"/>
</dbReference>
<proteinExistence type="predicted"/>